<dbReference type="Pfam" id="PF00072">
    <property type="entry name" value="Response_reg"/>
    <property type="match status" value="1"/>
</dbReference>
<dbReference type="InterPro" id="IPR011006">
    <property type="entry name" value="CheY-like_superfamily"/>
</dbReference>
<proteinExistence type="predicted"/>
<name>A0AAW9PW51_9CYAN</name>
<dbReference type="Proteomes" id="UP001333818">
    <property type="component" value="Unassembled WGS sequence"/>
</dbReference>
<sequence length="126" mass="13577">MTSTKTSPLRVLVVDDHELTRCTLKLALSRQSYIKAVEVASNGKEAIAKAQKCNPDLIVMDLHMPVMDGWAASSYIKSQYPDIKIVAYSAAEGGKARATENGATIDAFCDKGACTLSLLETIKNVV</sequence>
<dbReference type="InterPro" id="IPR058245">
    <property type="entry name" value="NreC/VraR/RcsB-like_REC"/>
</dbReference>
<evidence type="ECO:0000256" key="1">
    <source>
        <dbReference type="PROSITE-ProRule" id="PRU00169"/>
    </source>
</evidence>
<organism evidence="3 4">
    <name type="scientific">Tumidithrix elongata BACA0141</name>
    <dbReference type="NCBI Taxonomy" id="2716417"/>
    <lineage>
        <taxon>Bacteria</taxon>
        <taxon>Bacillati</taxon>
        <taxon>Cyanobacteriota</taxon>
        <taxon>Cyanophyceae</taxon>
        <taxon>Pseudanabaenales</taxon>
        <taxon>Pseudanabaenaceae</taxon>
        <taxon>Tumidithrix</taxon>
        <taxon>Tumidithrix elongata</taxon>
    </lineage>
</organism>
<dbReference type="InterPro" id="IPR001789">
    <property type="entry name" value="Sig_transdc_resp-reg_receiver"/>
</dbReference>
<dbReference type="PROSITE" id="PS50110">
    <property type="entry name" value="RESPONSE_REGULATORY"/>
    <property type="match status" value="1"/>
</dbReference>
<keyword evidence="4" id="KW-1185">Reference proteome</keyword>
<dbReference type="EMBL" id="JAZBJZ010000011">
    <property type="protein sequence ID" value="MEE3716029.1"/>
    <property type="molecule type" value="Genomic_DNA"/>
</dbReference>
<dbReference type="SUPFAM" id="SSF52172">
    <property type="entry name" value="CheY-like"/>
    <property type="match status" value="1"/>
</dbReference>
<feature type="domain" description="Response regulatory" evidence="2">
    <location>
        <begin position="10"/>
        <end position="126"/>
    </location>
</feature>
<comment type="caution">
    <text evidence="3">The sequence shown here is derived from an EMBL/GenBank/DDBJ whole genome shotgun (WGS) entry which is preliminary data.</text>
</comment>
<keyword evidence="1" id="KW-0597">Phosphoprotein</keyword>
<dbReference type="AlphaFoldDB" id="A0AAW9PW51"/>
<dbReference type="RefSeq" id="WP_330482453.1">
    <property type="nucleotide sequence ID" value="NZ_JAZBJZ010000011.1"/>
</dbReference>
<dbReference type="InterPro" id="IPR052048">
    <property type="entry name" value="ST_Response_Regulator"/>
</dbReference>
<evidence type="ECO:0000313" key="4">
    <source>
        <dbReference type="Proteomes" id="UP001333818"/>
    </source>
</evidence>
<evidence type="ECO:0000313" key="3">
    <source>
        <dbReference type="EMBL" id="MEE3716029.1"/>
    </source>
</evidence>
<dbReference type="CDD" id="cd17535">
    <property type="entry name" value="REC_NarL-like"/>
    <property type="match status" value="1"/>
</dbReference>
<feature type="modified residue" description="4-aspartylphosphate" evidence="1">
    <location>
        <position position="61"/>
    </location>
</feature>
<dbReference type="PANTHER" id="PTHR43228:SF1">
    <property type="entry name" value="TWO-COMPONENT RESPONSE REGULATOR ARR22"/>
    <property type="match status" value="1"/>
</dbReference>
<reference evidence="3" key="1">
    <citation type="submission" date="2024-01" db="EMBL/GenBank/DDBJ databases">
        <title>Bank of Algae and Cyanobacteria of the Azores (BACA) strain genomes.</title>
        <authorList>
            <person name="Luz R."/>
            <person name="Cordeiro R."/>
            <person name="Fonseca A."/>
            <person name="Goncalves V."/>
        </authorList>
    </citation>
    <scope>NUCLEOTIDE SEQUENCE</scope>
    <source>
        <strain evidence="3">BACA0141</strain>
    </source>
</reference>
<accession>A0AAW9PW51</accession>
<evidence type="ECO:0000259" key="2">
    <source>
        <dbReference type="PROSITE" id="PS50110"/>
    </source>
</evidence>
<dbReference type="PANTHER" id="PTHR43228">
    <property type="entry name" value="TWO-COMPONENT RESPONSE REGULATOR"/>
    <property type="match status" value="1"/>
</dbReference>
<protein>
    <submittedName>
        <fullName evidence="3">Response regulator transcription factor</fullName>
    </submittedName>
</protein>
<gene>
    <name evidence="3" type="ORF">V2H45_04620</name>
</gene>
<dbReference type="SMART" id="SM00448">
    <property type="entry name" value="REC"/>
    <property type="match status" value="1"/>
</dbReference>
<dbReference type="GO" id="GO:0000160">
    <property type="term" value="P:phosphorelay signal transduction system"/>
    <property type="evidence" value="ECO:0007669"/>
    <property type="project" value="InterPro"/>
</dbReference>
<dbReference type="Gene3D" id="3.40.50.2300">
    <property type="match status" value="1"/>
</dbReference>